<proteinExistence type="predicted"/>
<accession>A0A5A8CGH3</accession>
<keyword evidence="4" id="KW-1185">Reference proteome</keyword>
<name>A0A5A8CGH3_CAFRO</name>
<evidence type="ECO:0000313" key="3">
    <source>
        <dbReference type="EMBL" id="KAA0151888.1"/>
    </source>
</evidence>
<comment type="caution">
    <text evidence="3">The sequence shown here is derived from an EMBL/GenBank/DDBJ whole genome shotgun (WGS) entry which is preliminary data.</text>
</comment>
<evidence type="ECO:0000313" key="4">
    <source>
        <dbReference type="Proteomes" id="UP000323011"/>
    </source>
</evidence>
<feature type="region of interest" description="Disordered" evidence="1">
    <location>
        <begin position="151"/>
        <end position="179"/>
    </location>
</feature>
<dbReference type="InterPro" id="IPR050266">
    <property type="entry name" value="AB_hydrolase_sf"/>
</dbReference>
<dbReference type="PANTHER" id="PTHR43798:SF33">
    <property type="entry name" value="HYDROLASE, PUTATIVE (AFU_ORTHOLOGUE AFUA_2G14860)-RELATED"/>
    <property type="match status" value="1"/>
</dbReference>
<dbReference type="GO" id="GO:0016020">
    <property type="term" value="C:membrane"/>
    <property type="evidence" value="ECO:0007669"/>
    <property type="project" value="TreeGrafter"/>
</dbReference>
<dbReference type="InterPro" id="IPR029058">
    <property type="entry name" value="AB_hydrolase_fold"/>
</dbReference>
<protein>
    <recommendedName>
        <fullName evidence="2">AB hydrolase-1 domain-containing protein</fullName>
    </recommendedName>
</protein>
<dbReference type="EMBL" id="VLTN01000024">
    <property type="protein sequence ID" value="KAA0151888.1"/>
    <property type="molecule type" value="Genomic_DNA"/>
</dbReference>
<evidence type="ECO:0000256" key="1">
    <source>
        <dbReference type="SAM" id="MobiDB-lite"/>
    </source>
</evidence>
<organism evidence="3 4">
    <name type="scientific">Cafeteria roenbergensis</name>
    <name type="common">Marine flagellate</name>
    <dbReference type="NCBI Taxonomy" id="33653"/>
    <lineage>
        <taxon>Eukaryota</taxon>
        <taxon>Sar</taxon>
        <taxon>Stramenopiles</taxon>
        <taxon>Bigyra</taxon>
        <taxon>Opalozoa</taxon>
        <taxon>Bicosoecida</taxon>
        <taxon>Cafeteriaceae</taxon>
        <taxon>Cafeteria</taxon>
    </lineage>
</organism>
<gene>
    <name evidence="3" type="ORF">FNF29_04294</name>
</gene>
<dbReference type="SUPFAM" id="SSF53474">
    <property type="entry name" value="alpha/beta-Hydrolases"/>
    <property type="match status" value="1"/>
</dbReference>
<feature type="domain" description="AB hydrolase-1" evidence="2">
    <location>
        <begin position="60"/>
        <end position="150"/>
    </location>
</feature>
<sequence length="392" mass="40511">MAAAARRSSAWETTWGPPTHTCLPARPAPAFVSRRTAGGHEHRIAYFLYEPSADVPRKRPVVCGHGLTRNSFDFHWLATRLAELGHPVACYDAPGRAASEPLADASEYTYAEYGPSVKAVAAALGWTSCHWVGTSMGGILGMLVAADPPKAAPSSSAEDLPPSSGSGHGSLAPGASPGASSASAAPSIGALVLVDIGPEVPQPALRRIVEYVGAPLKGGELGGIEGAESYVSETFPGMLPVPTELRRRQCAAFLTRPVAGTVSEAVPSKSPFAATPADVDDAAPRCPAYDARMRQALPAPDAVQAMAMWPLWAALRCRSLTVLRGAESAVFPAACAARMVAEPPEGVATGRVDLVTLEGVGHAPTLWSPEQADTVVTAITEAESAWPAGGAE</sequence>
<dbReference type="AlphaFoldDB" id="A0A5A8CGH3"/>
<dbReference type="Gene3D" id="3.40.50.1820">
    <property type="entry name" value="alpha/beta hydrolase"/>
    <property type="match status" value="1"/>
</dbReference>
<dbReference type="InterPro" id="IPR000073">
    <property type="entry name" value="AB_hydrolase_1"/>
</dbReference>
<reference evidence="3 4" key="1">
    <citation type="submission" date="2019-07" db="EMBL/GenBank/DDBJ databases">
        <title>Genomes of Cafeteria roenbergensis.</title>
        <authorList>
            <person name="Fischer M.G."/>
            <person name="Hackl T."/>
            <person name="Roman M."/>
        </authorList>
    </citation>
    <scope>NUCLEOTIDE SEQUENCE [LARGE SCALE GENOMIC DNA]</scope>
    <source>
        <strain evidence="3 4">BVI</strain>
    </source>
</reference>
<dbReference type="Pfam" id="PF00561">
    <property type="entry name" value="Abhydrolase_1"/>
    <property type="match status" value="1"/>
</dbReference>
<evidence type="ECO:0000259" key="2">
    <source>
        <dbReference type="Pfam" id="PF00561"/>
    </source>
</evidence>
<dbReference type="Proteomes" id="UP000323011">
    <property type="component" value="Unassembled WGS sequence"/>
</dbReference>
<dbReference type="PANTHER" id="PTHR43798">
    <property type="entry name" value="MONOACYLGLYCEROL LIPASE"/>
    <property type="match status" value="1"/>
</dbReference>
<dbReference type="OMA" id="CPAYDAR"/>